<gene>
    <name evidence="3" type="ORF">ACFQ0S_08360</name>
</gene>
<dbReference type="PANTHER" id="PTHR14969">
    <property type="entry name" value="SPHINGOSINE-1-PHOSPHATE PHOSPHOHYDROLASE"/>
    <property type="match status" value="1"/>
</dbReference>
<feature type="transmembrane region" description="Helical" evidence="1">
    <location>
        <begin position="198"/>
        <end position="216"/>
    </location>
</feature>
<sequence>MTPNGLVLFLFILSGLSGQIISINDSLKIGCPQNLKFKTKQLIIPAILFTYGIAAIESDYLKLVNTELRNELKESIDEKVTIDDFAQYAPAVSVYAINNLGIKGKNNLRDRTLILGTSYLLMGTSVYVLKNLSKIERPDGSSKNSFPSGHTATAFAGAEFLWQEYKDVNIWYGITGYAVATGTGFFRIYNGRHWLSDVFMGAGIGILTTKIAYWIVPYLDHHIFKLNKSVSSTMIAPFYNGNQMGVGMILNLK</sequence>
<dbReference type="Proteomes" id="UP001597051">
    <property type="component" value="Unassembled WGS sequence"/>
</dbReference>
<dbReference type="Pfam" id="PF01569">
    <property type="entry name" value="PAP2"/>
    <property type="match status" value="1"/>
</dbReference>
<proteinExistence type="predicted"/>
<keyword evidence="1" id="KW-0812">Transmembrane</keyword>
<feature type="transmembrane region" description="Helical" evidence="1">
    <location>
        <begin position="42"/>
        <end position="61"/>
    </location>
</feature>
<accession>A0ABW3J4I6</accession>
<dbReference type="SUPFAM" id="SSF48317">
    <property type="entry name" value="Acid phosphatase/Vanadium-dependent haloperoxidase"/>
    <property type="match status" value="1"/>
</dbReference>
<organism evidence="3 4">
    <name type="scientific">Flavobacterium myungsuense</name>
    <dbReference type="NCBI Taxonomy" id="651823"/>
    <lineage>
        <taxon>Bacteria</taxon>
        <taxon>Pseudomonadati</taxon>
        <taxon>Bacteroidota</taxon>
        <taxon>Flavobacteriia</taxon>
        <taxon>Flavobacteriales</taxon>
        <taxon>Flavobacteriaceae</taxon>
        <taxon>Flavobacterium</taxon>
    </lineage>
</organism>
<feature type="transmembrane region" description="Helical" evidence="1">
    <location>
        <begin position="170"/>
        <end position="189"/>
    </location>
</feature>
<evidence type="ECO:0000259" key="2">
    <source>
        <dbReference type="SMART" id="SM00014"/>
    </source>
</evidence>
<comment type="caution">
    <text evidence="3">The sequence shown here is derived from an EMBL/GenBank/DDBJ whole genome shotgun (WGS) entry which is preliminary data.</text>
</comment>
<feature type="transmembrane region" description="Helical" evidence="1">
    <location>
        <begin position="112"/>
        <end position="129"/>
    </location>
</feature>
<keyword evidence="4" id="KW-1185">Reference proteome</keyword>
<feature type="domain" description="Phosphatidic acid phosphatase type 2/haloperoxidase" evidence="2">
    <location>
        <begin position="115"/>
        <end position="213"/>
    </location>
</feature>
<dbReference type="Gene3D" id="1.20.144.10">
    <property type="entry name" value="Phosphatidic acid phosphatase type 2/haloperoxidase"/>
    <property type="match status" value="1"/>
</dbReference>
<evidence type="ECO:0000313" key="4">
    <source>
        <dbReference type="Proteomes" id="UP001597051"/>
    </source>
</evidence>
<dbReference type="SMART" id="SM00014">
    <property type="entry name" value="acidPPc"/>
    <property type="match status" value="1"/>
</dbReference>
<dbReference type="CDD" id="cd03394">
    <property type="entry name" value="PAP2_like_5"/>
    <property type="match status" value="1"/>
</dbReference>
<dbReference type="PANTHER" id="PTHR14969:SF13">
    <property type="entry name" value="AT30094P"/>
    <property type="match status" value="1"/>
</dbReference>
<dbReference type="RefSeq" id="WP_379756315.1">
    <property type="nucleotide sequence ID" value="NZ_JBHSYB010000024.1"/>
</dbReference>
<keyword evidence="1" id="KW-0472">Membrane</keyword>
<name>A0ABW3J4I6_9FLAO</name>
<evidence type="ECO:0000256" key="1">
    <source>
        <dbReference type="SAM" id="Phobius"/>
    </source>
</evidence>
<keyword evidence="1" id="KW-1133">Transmembrane helix</keyword>
<evidence type="ECO:0000313" key="3">
    <source>
        <dbReference type="EMBL" id="MFD0984482.1"/>
    </source>
</evidence>
<dbReference type="InterPro" id="IPR036938">
    <property type="entry name" value="PAP2/HPO_sf"/>
</dbReference>
<dbReference type="InterPro" id="IPR000326">
    <property type="entry name" value="PAP2/HPO"/>
</dbReference>
<dbReference type="EMBL" id="JBHTIZ010000023">
    <property type="protein sequence ID" value="MFD0984482.1"/>
    <property type="molecule type" value="Genomic_DNA"/>
</dbReference>
<protein>
    <submittedName>
        <fullName evidence="3">Phosphatase PAP2 family protein</fullName>
    </submittedName>
</protein>
<reference evidence="4" key="1">
    <citation type="journal article" date="2019" name="Int. J. Syst. Evol. Microbiol.">
        <title>The Global Catalogue of Microorganisms (GCM) 10K type strain sequencing project: providing services to taxonomists for standard genome sequencing and annotation.</title>
        <authorList>
            <consortium name="The Broad Institute Genomics Platform"/>
            <consortium name="The Broad Institute Genome Sequencing Center for Infectious Disease"/>
            <person name="Wu L."/>
            <person name="Ma J."/>
        </authorList>
    </citation>
    <scope>NUCLEOTIDE SEQUENCE [LARGE SCALE GENOMIC DNA]</scope>
    <source>
        <strain evidence="4">CECT 7649</strain>
    </source>
</reference>